<protein>
    <submittedName>
        <fullName evidence="1">Uncharacterized protein</fullName>
    </submittedName>
</protein>
<comment type="caution">
    <text evidence="1">The sequence shown here is derived from an EMBL/GenBank/DDBJ whole genome shotgun (WGS) entry which is preliminary data.</text>
</comment>
<name>K2GYG6_9BACT</name>
<proteinExistence type="predicted"/>
<reference evidence="1" key="1">
    <citation type="journal article" date="2012" name="Science">
        <title>Fermentation, hydrogen, and sulfur metabolism in multiple uncultivated bacterial phyla.</title>
        <authorList>
            <person name="Wrighton K.C."/>
            <person name="Thomas B.C."/>
            <person name="Sharon I."/>
            <person name="Miller C.S."/>
            <person name="Castelle C.J."/>
            <person name="VerBerkmoes N.C."/>
            <person name="Wilkins M.J."/>
            <person name="Hettich R.L."/>
            <person name="Lipton M.S."/>
            <person name="Williams K.H."/>
            <person name="Long P.E."/>
            <person name="Banfield J.F."/>
        </authorList>
    </citation>
    <scope>NUCLEOTIDE SEQUENCE [LARGE SCALE GENOMIC DNA]</scope>
</reference>
<dbReference type="EMBL" id="AMFJ01000326">
    <property type="protein sequence ID" value="EKE28495.1"/>
    <property type="molecule type" value="Genomic_DNA"/>
</dbReference>
<sequence>MSKDFLVLVVKLKVVLNFVSNMHVGSTLCYNPCQKR</sequence>
<gene>
    <name evidence="1" type="ORF">ACD_3C00052G0001</name>
</gene>
<evidence type="ECO:0000313" key="1">
    <source>
        <dbReference type="EMBL" id="EKE28495.1"/>
    </source>
</evidence>
<dbReference type="AlphaFoldDB" id="K2GYG6"/>
<accession>K2GYG6</accession>
<organism evidence="1">
    <name type="scientific">uncultured bacterium</name>
    <name type="common">gcode 4</name>
    <dbReference type="NCBI Taxonomy" id="1234023"/>
    <lineage>
        <taxon>Bacteria</taxon>
        <taxon>environmental samples</taxon>
    </lineage>
</organism>